<keyword evidence="5 6" id="KW-0472">Membrane</keyword>
<protein>
    <submittedName>
        <fullName evidence="8">GtrA-like protein</fullName>
    </submittedName>
</protein>
<dbReference type="EMBL" id="FMHG01000001">
    <property type="protein sequence ID" value="SCJ42181.1"/>
    <property type="molecule type" value="Genomic_DNA"/>
</dbReference>
<evidence type="ECO:0000256" key="6">
    <source>
        <dbReference type="SAM" id="Phobius"/>
    </source>
</evidence>
<dbReference type="InterPro" id="IPR007267">
    <property type="entry name" value="GtrA_DPMS_TM"/>
</dbReference>
<dbReference type="PANTHER" id="PTHR38459">
    <property type="entry name" value="PROPHAGE BACTOPRENOL-LINKED GLUCOSE TRANSLOCASE HOMOLOG"/>
    <property type="match status" value="1"/>
</dbReference>
<evidence type="ECO:0000256" key="3">
    <source>
        <dbReference type="ARBA" id="ARBA00022692"/>
    </source>
</evidence>
<feature type="transmembrane region" description="Helical" evidence="6">
    <location>
        <begin position="16"/>
        <end position="37"/>
    </location>
</feature>
<organism evidence="8">
    <name type="scientific">uncultured Anaerotruncus sp</name>
    <dbReference type="NCBI Taxonomy" id="905011"/>
    <lineage>
        <taxon>Bacteria</taxon>
        <taxon>Bacillati</taxon>
        <taxon>Bacillota</taxon>
        <taxon>Clostridia</taxon>
        <taxon>Eubacteriales</taxon>
        <taxon>Oscillospiraceae</taxon>
        <taxon>Anaerotruncus</taxon>
        <taxon>environmental samples</taxon>
    </lineage>
</organism>
<evidence type="ECO:0000256" key="5">
    <source>
        <dbReference type="ARBA" id="ARBA00023136"/>
    </source>
</evidence>
<evidence type="ECO:0000256" key="1">
    <source>
        <dbReference type="ARBA" id="ARBA00004141"/>
    </source>
</evidence>
<evidence type="ECO:0000259" key="7">
    <source>
        <dbReference type="Pfam" id="PF04138"/>
    </source>
</evidence>
<evidence type="ECO:0000313" key="8">
    <source>
        <dbReference type="EMBL" id="SCJ42181.1"/>
    </source>
</evidence>
<feature type="transmembrane region" description="Helical" evidence="6">
    <location>
        <begin position="43"/>
        <end position="68"/>
    </location>
</feature>
<keyword evidence="3 6" id="KW-0812">Transmembrane</keyword>
<accession>A0A1C6GA70</accession>
<dbReference type="Pfam" id="PF04138">
    <property type="entry name" value="GtrA_DPMS_TM"/>
    <property type="match status" value="1"/>
</dbReference>
<name>A0A1C6GA70_9FIRM</name>
<sequence length="134" mass="15030">MEKIRKLLRSDRLWELFRFGVTGGLSFVVDYGIMIALTELAGVHYLLSSGISFTVSVVVNYLLCVLWVFKTDKKQSAKAVIVFVGSSIVGLGLNQLIMWLLVDIGHIMYQLSKIAATAIVMVWNYIAKRKAVEM</sequence>
<proteinExistence type="inferred from homology"/>
<keyword evidence="4 6" id="KW-1133">Transmembrane helix</keyword>
<feature type="domain" description="GtrA/DPMS transmembrane" evidence="7">
    <location>
        <begin position="18"/>
        <end position="132"/>
    </location>
</feature>
<feature type="transmembrane region" description="Helical" evidence="6">
    <location>
        <begin position="107"/>
        <end position="126"/>
    </location>
</feature>
<dbReference type="AlphaFoldDB" id="A0A1C6GA70"/>
<comment type="subcellular location">
    <subcellularLocation>
        <location evidence="1">Membrane</location>
        <topology evidence="1">Multi-pass membrane protein</topology>
    </subcellularLocation>
</comment>
<reference evidence="8" key="1">
    <citation type="submission" date="2015-09" db="EMBL/GenBank/DDBJ databases">
        <authorList>
            <consortium name="Pathogen Informatics"/>
        </authorList>
    </citation>
    <scope>NUCLEOTIDE SEQUENCE</scope>
    <source>
        <strain evidence="8">2789STDY5834896</strain>
    </source>
</reference>
<evidence type="ECO:0000256" key="2">
    <source>
        <dbReference type="ARBA" id="ARBA00009399"/>
    </source>
</evidence>
<dbReference type="InterPro" id="IPR051401">
    <property type="entry name" value="GtrA_CellWall_Glycosyl"/>
</dbReference>
<dbReference type="PANTHER" id="PTHR38459:SF1">
    <property type="entry name" value="PROPHAGE BACTOPRENOL-LINKED GLUCOSE TRANSLOCASE HOMOLOG"/>
    <property type="match status" value="1"/>
</dbReference>
<dbReference type="GO" id="GO:0000271">
    <property type="term" value="P:polysaccharide biosynthetic process"/>
    <property type="evidence" value="ECO:0007669"/>
    <property type="project" value="InterPro"/>
</dbReference>
<comment type="similarity">
    <text evidence="2">Belongs to the GtrA family.</text>
</comment>
<dbReference type="GO" id="GO:0005886">
    <property type="term" value="C:plasma membrane"/>
    <property type="evidence" value="ECO:0007669"/>
    <property type="project" value="TreeGrafter"/>
</dbReference>
<evidence type="ECO:0000256" key="4">
    <source>
        <dbReference type="ARBA" id="ARBA00022989"/>
    </source>
</evidence>
<gene>
    <name evidence="8" type="ORF">SAMEA3545359_00289</name>
</gene>
<feature type="transmembrane region" description="Helical" evidence="6">
    <location>
        <begin position="80"/>
        <end position="101"/>
    </location>
</feature>